<comment type="caution">
    <text evidence="1">The sequence shown here is derived from an EMBL/GenBank/DDBJ whole genome shotgun (WGS) entry which is preliminary data.</text>
</comment>
<sequence length="117" mass="13501">MPVRTGDFKIEVNRENKTIDMVIIGTFSEEKVQEFVKEYLEKVQSVNASEYTLNVDSTDMDVLTQDMIPSMKESIGLYQQSGFDKMIITIKKNVILKMQLNRILRSTDFGNAEIREV</sequence>
<reference evidence="1" key="2">
    <citation type="submission" date="2020-09" db="EMBL/GenBank/DDBJ databases">
        <authorList>
            <person name="Sun Q."/>
            <person name="Zhou Y."/>
        </authorList>
    </citation>
    <scope>NUCLEOTIDE SEQUENCE</scope>
    <source>
        <strain evidence="1">CGMCC 1.12777</strain>
    </source>
</reference>
<dbReference type="EMBL" id="BMFV01000022">
    <property type="protein sequence ID" value="GGH84638.1"/>
    <property type="molecule type" value="Genomic_DNA"/>
</dbReference>
<gene>
    <name evidence="1" type="ORF">GCM10007096_28180</name>
</gene>
<evidence type="ECO:0000313" key="2">
    <source>
        <dbReference type="Proteomes" id="UP000656813"/>
    </source>
</evidence>
<dbReference type="RefSeq" id="WP_188498017.1">
    <property type="nucleotide sequence ID" value="NZ_BMFV01000022.1"/>
</dbReference>
<reference evidence="1" key="1">
    <citation type="journal article" date="2014" name="Int. J. Syst. Evol. Microbiol.">
        <title>Complete genome sequence of Corynebacterium casei LMG S-19264T (=DSM 44701T), isolated from a smear-ripened cheese.</title>
        <authorList>
            <consortium name="US DOE Joint Genome Institute (JGI-PGF)"/>
            <person name="Walter F."/>
            <person name="Albersmeier A."/>
            <person name="Kalinowski J."/>
            <person name="Ruckert C."/>
        </authorList>
    </citation>
    <scope>NUCLEOTIDE SEQUENCE</scope>
    <source>
        <strain evidence="1">CGMCC 1.12777</strain>
    </source>
</reference>
<evidence type="ECO:0000313" key="1">
    <source>
        <dbReference type="EMBL" id="GGH84638.1"/>
    </source>
</evidence>
<protein>
    <submittedName>
        <fullName evidence="1">Uncharacterized protein</fullName>
    </submittedName>
</protein>
<dbReference type="AlphaFoldDB" id="A0A8J2ZX35"/>
<dbReference type="Proteomes" id="UP000656813">
    <property type="component" value="Unassembled WGS sequence"/>
</dbReference>
<proteinExistence type="predicted"/>
<organism evidence="1 2">
    <name type="scientific">Pullulanibacillus pueri</name>
    <dbReference type="NCBI Taxonomy" id="1437324"/>
    <lineage>
        <taxon>Bacteria</taxon>
        <taxon>Bacillati</taxon>
        <taxon>Bacillota</taxon>
        <taxon>Bacilli</taxon>
        <taxon>Bacillales</taxon>
        <taxon>Sporolactobacillaceae</taxon>
        <taxon>Pullulanibacillus</taxon>
    </lineage>
</organism>
<accession>A0A8J2ZX35</accession>
<name>A0A8J2ZX35_9BACL</name>
<keyword evidence="2" id="KW-1185">Reference proteome</keyword>